<gene>
    <name evidence="2" type="ORF">CC1G_11911</name>
</gene>
<feature type="chain" id="PRO_5002727227" evidence="1">
    <location>
        <begin position="24"/>
        <end position="163"/>
    </location>
</feature>
<protein>
    <submittedName>
        <fullName evidence="2">Uncharacterized protein</fullName>
    </submittedName>
</protein>
<keyword evidence="3" id="KW-1185">Reference proteome</keyword>
<dbReference type="InParanoid" id="A8NDD3"/>
<reference evidence="2 3" key="1">
    <citation type="journal article" date="2010" name="Proc. Natl. Acad. Sci. U.S.A.">
        <title>Insights into evolution of multicellular fungi from the assembled chromosomes of the mushroom Coprinopsis cinerea (Coprinus cinereus).</title>
        <authorList>
            <person name="Stajich J.E."/>
            <person name="Wilke S.K."/>
            <person name="Ahren D."/>
            <person name="Au C.H."/>
            <person name="Birren B.W."/>
            <person name="Borodovsky M."/>
            <person name="Burns C."/>
            <person name="Canback B."/>
            <person name="Casselton L.A."/>
            <person name="Cheng C.K."/>
            <person name="Deng J."/>
            <person name="Dietrich F.S."/>
            <person name="Fargo D.C."/>
            <person name="Farman M.L."/>
            <person name="Gathman A.C."/>
            <person name="Goldberg J."/>
            <person name="Guigo R."/>
            <person name="Hoegger P.J."/>
            <person name="Hooker J.B."/>
            <person name="Huggins A."/>
            <person name="James T.Y."/>
            <person name="Kamada T."/>
            <person name="Kilaru S."/>
            <person name="Kodira C."/>
            <person name="Kues U."/>
            <person name="Kupfer D."/>
            <person name="Kwan H.S."/>
            <person name="Lomsadze A."/>
            <person name="Li W."/>
            <person name="Lilly W.W."/>
            <person name="Ma L.J."/>
            <person name="Mackey A.J."/>
            <person name="Manning G."/>
            <person name="Martin F."/>
            <person name="Muraguchi H."/>
            <person name="Natvig D.O."/>
            <person name="Palmerini H."/>
            <person name="Ramesh M.A."/>
            <person name="Rehmeyer C.J."/>
            <person name="Roe B.A."/>
            <person name="Shenoy N."/>
            <person name="Stanke M."/>
            <person name="Ter-Hovhannisyan V."/>
            <person name="Tunlid A."/>
            <person name="Velagapudi R."/>
            <person name="Vision T.J."/>
            <person name="Zeng Q."/>
            <person name="Zolan M.E."/>
            <person name="Pukkila P.J."/>
        </authorList>
    </citation>
    <scope>NUCLEOTIDE SEQUENCE [LARGE SCALE GENOMIC DNA]</scope>
    <source>
        <strain evidence="3">Okayama-7 / 130 / ATCC MYA-4618 / FGSC 9003</strain>
    </source>
</reference>
<proteinExistence type="predicted"/>
<organism evidence="2 3">
    <name type="scientific">Coprinopsis cinerea (strain Okayama-7 / 130 / ATCC MYA-4618 / FGSC 9003)</name>
    <name type="common">Inky cap fungus</name>
    <name type="synonym">Hormographiella aspergillata</name>
    <dbReference type="NCBI Taxonomy" id="240176"/>
    <lineage>
        <taxon>Eukaryota</taxon>
        <taxon>Fungi</taxon>
        <taxon>Dikarya</taxon>
        <taxon>Basidiomycota</taxon>
        <taxon>Agaricomycotina</taxon>
        <taxon>Agaricomycetes</taxon>
        <taxon>Agaricomycetidae</taxon>
        <taxon>Agaricales</taxon>
        <taxon>Agaricineae</taxon>
        <taxon>Psathyrellaceae</taxon>
        <taxon>Coprinopsis</taxon>
    </lineage>
</organism>
<dbReference type="KEGG" id="cci:CC1G_11911"/>
<sequence>MRLFKHSLTLFAAFASALTGVLSLPQDKSDVDIVAFLRAQKVPEVVPGPGLPSLESLNITSADLYEKTIGRMVTLHSTSPNEESSLTKRYNPTCDWIEISALDAWNCYYYLEYLDTTPCVVPPYGTRFCHTTAGYNDVAWYGSTNANLILCEAAKLPGEEFGS</sequence>
<dbReference type="AlphaFoldDB" id="A8NDD3"/>
<dbReference type="EMBL" id="AACS02000009">
    <property type="protein sequence ID" value="EAU89071.2"/>
    <property type="molecule type" value="Genomic_DNA"/>
</dbReference>
<name>A8NDD3_COPC7</name>
<dbReference type="VEuPathDB" id="FungiDB:CC1G_11911"/>
<dbReference type="GeneID" id="6009237"/>
<feature type="signal peptide" evidence="1">
    <location>
        <begin position="1"/>
        <end position="23"/>
    </location>
</feature>
<evidence type="ECO:0000313" key="3">
    <source>
        <dbReference type="Proteomes" id="UP000001861"/>
    </source>
</evidence>
<keyword evidence="1" id="KW-0732">Signal</keyword>
<dbReference type="HOGENOM" id="CLU_101873_1_1_1"/>
<comment type="caution">
    <text evidence="2">The sequence shown here is derived from an EMBL/GenBank/DDBJ whole genome shotgun (WGS) entry which is preliminary data.</text>
</comment>
<accession>A8NDD3</accession>
<dbReference type="RefSeq" id="XP_001832747.2">
    <property type="nucleotide sequence ID" value="XM_001832695.2"/>
</dbReference>
<evidence type="ECO:0000256" key="1">
    <source>
        <dbReference type="SAM" id="SignalP"/>
    </source>
</evidence>
<dbReference type="OrthoDB" id="2686356at2759"/>
<evidence type="ECO:0000313" key="2">
    <source>
        <dbReference type="EMBL" id="EAU89071.2"/>
    </source>
</evidence>
<dbReference type="Proteomes" id="UP000001861">
    <property type="component" value="Unassembled WGS sequence"/>
</dbReference>